<evidence type="ECO:0000256" key="3">
    <source>
        <dbReference type="ARBA" id="ARBA00022448"/>
    </source>
</evidence>
<dbReference type="RefSeq" id="WP_182707455.1">
    <property type="nucleotide sequence ID" value="NZ_JACJII010000001.1"/>
</dbReference>
<reference evidence="10 11" key="1">
    <citation type="submission" date="2020-08" db="EMBL/GenBank/DDBJ databases">
        <title>Sequencing the genomes of 1000 actinobacteria strains.</title>
        <authorList>
            <person name="Klenk H.-P."/>
        </authorList>
    </citation>
    <scope>NUCLEOTIDE SEQUENCE [LARGE SCALE GENOMIC DNA]</scope>
    <source>
        <strain evidence="10 11">DSM 45823</strain>
    </source>
</reference>
<feature type="transmembrane region" description="Helical" evidence="9">
    <location>
        <begin position="15"/>
        <end position="34"/>
    </location>
</feature>
<feature type="region of interest" description="Disordered" evidence="8">
    <location>
        <begin position="204"/>
        <end position="248"/>
    </location>
</feature>
<evidence type="ECO:0000256" key="5">
    <source>
        <dbReference type="ARBA" id="ARBA00022692"/>
    </source>
</evidence>
<keyword evidence="11" id="KW-1185">Reference proteome</keyword>
<dbReference type="PANTHER" id="PTHR36122:SF2">
    <property type="entry name" value="NICOTINAMIDE RIBOSIDE TRANSPORTER PNUC"/>
    <property type="match status" value="1"/>
</dbReference>
<keyword evidence="7 9" id="KW-0472">Membrane</keyword>
<evidence type="ECO:0000256" key="1">
    <source>
        <dbReference type="ARBA" id="ARBA00004651"/>
    </source>
</evidence>
<evidence type="ECO:0000313" key="10">
    <source>
        <dbReference type="EMBL" id="MBA9006586.1"/>
    </source>
</evidence>
<keyword evidence="3" id="KW-0813">Transport</keyword>
<comment type="similarity">
    <text evidence="2">Belongs to the nicotinamide ribonucleoside (NR) uptake permease (TC 4.B.1) family.</text>
</comment>
<dbReference type="AlphaFoldDB" id="A0A7W3RB77"/>
<name>A0A7W3RB77_9ACTN</name>
<evidence type="ECO:0000256" key="7">
    <source>
        <dbReference type="ARBA" id="ARBA00023136"/>
    </source>
</evidence>
<feature type="transmembrane region" description="Helical" evidence="9">
    <location>
        <begin position="165"/>
        <end position="189"/>
    </location>
</feature>
<evidence type="ECO:0000256" key="6">
    <source>
        <dbReference type="ARBA" id="ARBA00022989"/>
    </source>
</evidence>
<evidence type="ECO:0000256" key="4">
    <source>
        <dbReference type="ARBA" id="ARBA00022475"/>
    </source>
</evidence>
<dbReference type="Pfam" id="PF04973">
    <property type="entry name" value="NMN_transporter"/>
    <property type="match status" value="1"/>
</dbReference>
<keyword evidence="4" id="KW-1003">Cell membrane</keyword>
<dbReference type="Proteomes" id="UP000539313">
    <property type="component" value="Unassembled WGS sequence"/>
</dbReference>
<accession>A0A7W3RB77</accession>
<comment type="subcellular location">
    <subcellularLocation>
        <location evidence="1">Cell membrane</location>
        <topology evidence="1">Multi-pass membrane protein</topology>
    </subcellularLocation>
</comment>
<protein>
    <submittedName>
        <fullName evidence="10">Nicotinamide mononucleotide transporter</fullName>
    </submittedName>
</protein>
<evidence type="ECO:0000256" key="8">
    <source>
        <dbReference type="SAM" id="MobiDB-lite"/>
    </source>
</evidence>
<dbReference type="GO" id="GO:0005886">
    <property type="term" value="C:plasma membrane"/>
    <property type="evidence" value="ECO:0007669"/>
    <property type="project" value="UniProtKB-SubCell"/>
</dbReference>
<feature type="transmembrane region" description="Helical" evidence="9">
    <location>
        <begin position="101"/>
        <end position="118"/>
    </location>
</feature>
<feature type="transmembrane region" description="Helical" evidence="9">
    <location>
        <begin position="41"/>
        <end position="58"/>
    </location>
</feature>
<keyword evidence="6 9" id="KW-1133">Transmembrane helix</keyword>
<evidence type="ECO:0000256" key="2">
    <source>
        <dbReference type="ARBA" id="ARBA00006669"/>
    </source>
</evidence>
<organism evidence="10 11">
    <name type="scientific">Thermomonospora cellulosilytica</name>
    <dbReference type="NCBI Taxonomy" id="1411118"/>
    <lineage>
        <taxon>Bacteria</taxon>
        <taxon>Bacillati</taxon>
        <taxon>Actinomycetota</taxon>
        <taxon>Actinomycetes</taxon>
        <taxon>Streptosporangiales</taxon>
        <taxon>Thermomonosporaceae</taxon>
        <taxon>Thermomonospora</taxon>
    </lineage>
</organism>
<feature type="transmembrane region" description="Helical" evidence="9">
    <location>
        <begin position="64"/>
        <end position="81"/>
    </location>
</feature>
<evidence type="ECO:0000256" key="9">
    <source>
        <dbReference type="SAM" id="Phobius"/>
    </source>
</evidence>
<dbReference type="GO" id="GO:0034257">
    <property type="term" value="F:nicotinamide riboside transmembrane transporter activity"/>
    <property type="evidence" value="ECO:0007669"/>
    <property type="project" value="InterPro"/>
</dbReference>
<dbReference type="InterPro" id="IPR006419">
    <property type="entry name" value="NMN_transpt_PnuC"/>
</dbReference>
<evidence type="ECO:0000313" key="11">
    <source>
        <dbReference type="Proteomes" id="UP000539313"/>
    </source>
</evidence>
<comment type="caution">
    <text evidence="10">The sequence shown here is derived from an EMBL/GenBank/DDBJ whole genome shotgun (WGS) entry which is preliminary data.</text>
</comment>
<sequence length="248" mass="26512">MSWWEAGFEVLGQKVLWTDLVGNAAALGTVALAIRKTIWTWPVQLTGSVLLFVASIGAGLSGNALKQVMFGVLAAWGWWRWSRGRTGEDLPVRPATGRERLALIGAMAAGTALVAAFFEATGWSWAPLPDAYIFVGSAVATYAQGRALTDFWLVWIAVDLVGVPLAFASGLVVSGAVYGVFLVMVLVGYRDWLRQYRAHRREDAGPARSAAERAPVNGPETRGAGSARSARRGEPVPQGAPRMSGEQA</sequence>
<proteinExistence type="inferred from homology"/>
<keyword evidence="5 9" id="KW-0812">Transmembrane</keyword>
<dbReference type="PANTHER" id="PTHR36122">
    <property type="entry name" value="NICOTINAMIDE RIBOSIDE TRANSPORTER PNUC"/>
    <property type="match status" value="1"/>
</dbReference>
<dbReference type="EMBL" id="JACJII010000001">
    <property type="protein sequence ID" value="MBA9006586.1"/>
    <property type="molecule type" value="Genomic_DNA"/>
</dbReference>
<gene>
    <name evidence="10" type="ORF">HNR21_005468</name>
</gene>